<dbReference type="RefSeq" id="WP_119059800.1">
    <property type="nucleotide sequence ID" value="NZ_UNSC01000008.1"/>
</dbReference>
<evidence type="ECO:0000313" key="3">
    <source>
        <dbReference type="Proteomes" id="UP000262142"/>
    </source>
</evidence>
<dbReference type="Gene3D" id="3.40.50.150">
    <property type="entry name" value="Vaccinia Virus protein VP39"/>
    <property type="match status" value="1"/>
</dbReference>
<dbReference type="Proteomes" id="UP000262142">
    <property type="component" value="Unassembled WGS sequence"/>
</dbReference>
<accession>A0A383U4X6</accession>
<dbReference type="AlphaFoldDB" id="A0A383U4X6"/>
<dbReference type="SUPFAM" id="SSF53335">
    <property type="entry name" value="S-adenosyl-L-methionine-dependent methyltransferases"/>
    <property type="match status" value="1"/>
</dbReference>
<evidence type="ECO:0000259" key="1">
    <source>
        <dbReference type="Pfam" id="PF22013"/>
    </source>
</evidence>
<proteinExistence type="predicted"/>
<organism evidence="2 3">
    <name type="scientific">Candidatus Ornithobacterium hominis</name>
    <dbReference type="NCBI Taxonomy" id="2497989"/>
    <lineage>
        <taxon>Bacteria</taxon>
        <taxon>Pseudomonadati</taxon>
        <taxon>Bacteroidota</taxon>
        <taxon>Flavobacteriia</taxon>
        <taxon>Flavobacteriales</taxon>
        <taxon>Weeksellaceae</taxon>
        <taxon>Ornithobacterium</taxon>
    </lineage>
</organism>
<dbReference type="EMBL" id="UNSC01000008">
    <property type="protein sequence ID" value="SZD74191.1"/>
    <property type="molecule type" value="Genomic_DNA"/>
</dbReference>
<dbReference type="InterPro" id="IPR029063">
    <property type="entry name" value="SAM-dependent_MTases_sf"/>
</dbReference>
<dbReference type="Pfam" id="PF22013">
    <property type="entry name" value="PG_1098_Fer"/>
    <property type="match status" value="1"/>
</dbReference>
<protein>
    <recommendedName>
        <fullName evidence="1">PG-1098 ferredoxin-like domain-containing protein</fullName>
    </recommendedName>
</protein>
<evidence type="ECO:0000313" key="2">
    <source>
        <dbReference type="EMBL" id="SZD74191.1"/>
    </source>
</evidence>
<dbReference type="Gene3D" id="1.10.10.1110">
    <property type="entry name" value="Methyltransferase PG1098, N-terminal domain"/>
    <property type="match status" value="1"/>
</dbReference>
<name>A0A383U4X6_9FLAO</name>
<sequence>MNLELLRPEVQEWISLNLNTPLHQLAFQKSPFSNITTPELLTQIKGKKKLKSKVEWLSKKDNIIYPPSLNLEQSSSWSTATYKAKLFRNASQISDLTGGFGIDSLAFAEIAPVVHTEPDLELQNIAKQNFKTLEKNIQSHHLSAEEIIEKFPLSTHYFIDPSRRDANKNKVFLMADLNPNPVEIMKKIQGFKKIVIKLSPLFDLTVLADFFSQASCFHVVAVKNEVKEILVEIDQGNNNRLKIKAINLDTDDDIYQFYWQEKYQPQKFCGVKKYLYEPNAAIQKTQNFLSLEKNFNLTKLAPHTHLWTADEYFKNFPGRVFKFLKPLENLKKELKNKSIQVIHRNFPEKIHVLKKRYQFHADGQNPVFFTSDCEKSICFWAEQMR</sequence>
<keyword evidence="3" id="KW-1185">Reference proteome</keyword>
<feature type="domain" description="PG-1098 ferredoxin-like" evidence="1">
    <location>
        <begin position="274"/>
        <end position="317"/>
    </location>
</feature>
<gene>
    <name evidence="2" type="ORF">SAMEA104719789_01649</name>
</gene>
<dbReference type="OrthoDB" id="1000417at2"/>
<reference evidence="2 3" key="1">
    <citation type="submission" date="2018-09" db="EMBL/GenBank/DDBJ databases">
        <authorList>
            <consortium name="Pathogen Informatics"/>
        </authorList>
    </citation>
    <scope>NUCLEOTIDE SEQUENCE [LARGE SCALE GENOMIC DNA]</scope>
    <source>
        <strain evidence="2 3">OH-22767</strain>
    </source>
</reference>
<dbReference type="InterPro" id="IPR054168">
    <property type="entry name" value="PG_1098_Fer"/>
</dbReference>